<accession>A0AAU7Q3P8</accession>
<protein>
    <recommendedName>
        <fullName evidence="2">OmpR/PhoB-type domain-containing protein</fullName>
    </recommendedName>
</protein>
<reference evidence="1" key="1">
    <citation type="submission" date="2024-06" db="EMBL/GenBank/DDBJ databases">
        <authorList>
            <person name="Dussert Y."/>
            <person name="Peccoud J."/>
            <person name="Pigeault R."/>
        </authorList>
    </citation>
    <scope>NUCLEOTIDE SEQUENCE</scope>
    <source>
        <strain evidence="1">WArc</strain>
    </source>
</reference>
<dbReference type="EMBL" id="CP157942">
    <property type="protein sequence ID" value="XBS67680.1"/>
    <property type="molecule type" value="Genomic_DNA"/>
</dbReference>
<sequence length="273" mass="31188">MYDLCNRDILPDTYEKQRYHSLEINVNHLKVIEWFEEQLANLNITSNKVATGVYYVIVGTSLVSLIISDCCSDKSYLTLDKLKTNPTALISFNEKNFKSLLNLYIVPMADLICECRTLDQILSEAVEKGVPELLPNVSFQAFPYVPLQKTVHQEKKILRLKIIDNTIYVNDVEIIGKQATSSIRIFRVLLKQFLRDLEAAKEYKFLSIIQIADSLGIEDPEQQVRRPLNRMQKTIAEKLASTLGLNIKRDDVIQACNWSGYRLNPSTINLSAS</sequence>
<proteinExistence type="predicted"/>
<organism evidence="1">
    <name type="scientific">Wolbachia endosymbiont of Armadillidium arcangelii</name>
    <dbReference type="NCBI Taxonomy" id="3158571"/>
    <lineage>
        <taxon>Bacteria</taxon>
        <taxon>Pseudomonadati</taxon>
        <taxon>Pseudomonadota</taxon>
        <taxon>Alphaproteobacteria</taxon>
        <taxon>Rickettsiales</taxon>
        <taxon>Anaplasmataceae</taxon>
        <taxon>Wolbachieae</taxon>
        <taxon>Wolbachia</taxon>
    </lineage>
</organism>
<evidence type="ECO:0008006" key="2">
    <source>
        <dbReference type="Google" id="ProtNLM"/>
    </source>
</evidence>
<dbReference type="AlphaFoldDB" id="A0AAU7Q3P8"/>
<gene>
    <name evidence="1" type="ORF">ABLO99_03425</name>
</gene>
<name>A0AAU7Q3P8_9RICK</name>
<dbReference type="RefSeq" id="WP_349968292.1">
    <property type="nucleotide sequence ID" value="NZ_CP157942.1"/>
</dbReference>
<evidence type="ECO:0000313" key="1">
    <source>
        <dbReference type="EMBL" id="XBS67680.1"/>
    </source>
</evidence>